<gene>
    <name evidence="1" type="ORF">CRG98_016448</name>
</gene>
<organism evidence="1 2">
    <name type="scientific">Punica granatum</name>
    <name type="common">Pomegranate</name>
    <dbReference type="NCBI Taxonomy" id="22663"/>
    <lineage>
        <taxon>Eukaryota</taxon>
        <taxon>Viridiplantae</taxon>
        <taxon>Streptophyta</taxon>
        <taxon>Embryophyta</taxon>
        <taxon>Tracheophyta</taxon>
        <taxon>Spermatophyta</taxon>
        <taxon>Magnoliopsida</taxon>
        <taxon>eudicotyledons</taxon>
        <taxon>Gunneridae</taxon>
        <taxon>Pentapetalae</taxon>
        <taxon>rosids</taxon>
        <taxon>malvids</taxon>
        <taxon>Myrtales</taxon>
        <taxon>Lythraceae</taxon>
        <taxon>Punica</taxon>
    </lineage>
</organism>
<evidence type="ECO:0000313" key="1">
    <source>
        <dbReference type="EMBL" id="PKI63263.1"/>
    </source>
</evidence>
<accession>A0A2I0K541</accession>
<feature type="non-terminal residue" evidence="1">
    <location>
        <position position="89"/>
    </location>
</feature>
<dbReference type="EMBL" id="PGOL01000900">
    <property type="protein sequence ID" value="PKI63263.1"/>
    <property type="molecule type" value="Genomic_DNA"/>
</dbReference>
<keyword evidence="2" id="KW-1185">Reference proteome</keyword>
<comment type="caution">
    <text evidence="1">The sequence shown here is derived from an EMBL/GenBank/DDBJ whole genome shotgun (WGS) entry which is preliminary data.</text>
</comment>
<dbReference type="AlphaFoldDB" id="A0A2I0K541"/>
<name>A0A2I0K541_PUNGR</name>
<reference evidence="1 2" key="1">
    <citation type="submission" date="2017-11" db="EMBL/GenBank/DDBJ databases">
        <title>De-novo sequencing of pomegranate (Punica granatum L.) genome.</title>
        <authorList>
            <person name="Akparov Z."/>
            <person name="Amiraslanov A."/>
            <person name="Hajiyeva S."/>
            <person name="Abbasov M."/>
            <person name="Kaur K."/>
            <person name="Hamwieh A."/>
            <person name="Solovyev V."/>
            <person name="Salamov A."/>
            <person name="Braich B."/>
            <person name="Kosarev P."/>
            <person name="Mahmoud A."/>
            <person name="Hajiyev E."/>
            <person name="Babayeva S."/>
            <person name="Izzatullayeva V."/>
            <person name="Mammadov A."/>
            <person name="Mammadov A."/>
            <person name="Sharifova S."/>
            <person name="Ojaghi J."/>
            <person name="Eynullazada K."/>
            <person name="Bayramov B."/>
            <person name="Abdulazimova A."/>
            <person name="Shahmuradov I."/>
        </authorList>
    </citation>
    <scope>NUCLEOTIDE SEQUENCE [LARGE SCALE GENOMIC DNA]</scope>
    <source>
        <strain evidence="2">cv. AG2017</strain>
        <tissue evidence="1">Leaf</tissue>
    </source>
</reference>
<proteinExistence type="predicted"/>
<evidence type="ECO:0000313" key="2">
    <source>
        <dbReference type="Proteomes" id="UP000233551"/>
    </source>
</evidence>
<sequence>MKLRGRFFRPGRCIRYAERSARGGGGLSSAEVETVSHVQRNRPKQNLSQVSHRTSSLLKFWALFLLPQNSISVSGCRSESDLSPSANRA</sequence>
<protein>
    <submittedName>
        <fullName evidence="1">Uncharacterized protein</fullName>
    </submittedName>
</protein>
<dbReference type="Proteomes" id="UP000233551">
    <property type="component" value="Unassembled WGS sequence"/>
</dbReference>